<feature type="domain" description="Transposable element P transposase-like RNase H" evidence="2">
    <location>
        <begin position="171"/>
        <end position="301"/>
    </location>
</feature>
<feature type="compositionally biased region" description="Basic and acidic residues" evidence="1">
    <location>
        <begin position="27"/>
        <end position="39"/>
    </location>
</feature>
<name>A0A6A4VDB3_AMPAM</name>
<dbReference type="EMBL" id="VIIS01001693">
    <property type="protein sequence ID" value="KAF0294357.1"/>
    <property type="molecule type" value="Genomic_DNA"/>
</dbReference>
<dbReference type="Pfam" id="PF21788">
    <property type="entry name" value="TNP-like_GBD"/>
    <property type="match status" value="1"/>
</dbReference>
<comment type="caution">
    <text evidence="4">The sequence shown here is derived from an EMBL/GenBank/DDBJ whole genome shotgun (WGS) entry which is preliminary data.</text>
</comment>
<gene>
    <name evidence="4" type="primary">T_8</name>
    <name evidence="4" type="ORF">FJT64_007992</name>
</gene>
<evidence type="ECO:0000313" key="4">
    <source>
        <dbReference type="EMBL" id="KAF0294357.1"/>
    </source>
</evidence>
<evidence type="ECO:0000256" key="1">
    <source>
        <dbReference type="SAM" id="MobiDB-lite"/>
    </source>
</evidence>
<dbReference type="InterPro" id="IPR048366">
    <property type="entry name" value="TNP-like_GBD"/>
</dbReference>
<evidence type="ECO:0000313" key="5">
    <source>
        <dbReference type="Proteomes" id="UP000440578"/>
    </source>
</evidence>
<dbReference type="InterPro" id="IPR048365">
    <property type="entry name" value="TNP-like_RNaseH_N"/>
</dbReference>
<dbReference type="OrthoDB" id="6381099at2759"/>
<protein>
    <submittedName>
        <fullName evidence="4">Transposable element P transposase</fullName>
    </submittedName>
</protein>
<evidence type="ECO:0000259" key="2">
    <source>
        <dbReference type="Pfam" id="PF21787"/>
    </source>
</evidence>
<dbReference type="Pfam" id="PF21787">
    <property type="entry name" value="TNP-like_RNaseH_N"/>
    <property type="match status" value="1"/>
</dbReference>
<sequence length="529" mass="60034">MDENVPPTDGDMHSVVQLHDSVQQPMRSEERDGEGAESEMERALREAQAEAKVLRQRLASQGKVLSKYKTRCRRQKVGLKELEKKKKNISTADAMKKLEETCPPRLLKFLQVQLKMAGTKPKGRRYSDDELMEWLAIYHMGARAYRQLSRLFIMPSPRMLRKRMQDIQMLPGFQDALFSAMEHKMKHVPASDKMVVISFDEIQLTPNVTYHRGMDRAEGVEDLGTMGRTSRVADHALTFMVRGLTGRWKQAVGFFYSAGPAPAAVLEEQLKTCVRKLRTAGLRVVGAVCDMGKPNQELIKKRLGVTIERPYFDVDGESVIALYDPPHLFKCLRNCLYKHDIETPEGVMSWTHIKEFYEQDCRRSVRAAPKLRDAHIVLGAFSRMKVKLATQILSRSVASAMHLYADVGLLTGEHKVTANGLLRLNDAFDVLNSSRLDQNPNRRPFSKDNEGHHVRLLTDLSEWLRLWRIGGHAPSADSVQGLQLTISAVLLLWRTVSGELQSLATRRLTQDGLENFFGLVRQGMPETFV</sequence>
<feature type="domain" description="Transposable element P transposase-like GTP-binding insertion" evidence="3">
    <location>
        <begin position="327"/>
        <end position="436"/>
    </location>
</feature>
<proteinExistence type="predicted"/>
<feature type="region of interest" description="Disordered" evidence="1">
    <location>
        <begin position="1"/>
        <end position="39"/>
    </location>
</feature>
<reference evidence="4 5" key="1">
    <citation type="submission" date="2019-07" db="EMBL/GenBank/DDBJ databases">
        <title>Draft genome assembly of a fouling barnacle, Amphibalanus amphitrite (Darwin, 1854): The first reference genome for Thecostraca.</title>
        <authorList>
            <person name="Kim W."/>
        </authorList>
    </citation>
    <scope>NUCLEOTIDE SEQUENCE [LARGE SCALE GENOMIC DNA]</scope>
    <source>
        <strain evidence="4">SNU_AA5</strain>
        <tissue evidence="4">Soma without cirri and trophi</tissue>
    </source>
</reference>
<dbReference type="AlphaFoldDB" id="A0A6A4VDB3"/>
<accession>A0A6A4VDB3</accession>
<dbReference type="Proteomes" id="UP000440578">
    <property type="component" value="Unassembled WGS sequence"/>
</dbReference>
<evidence type="ECO:0000259" key="3">
    <source>
        <dbReference type="Pfam" id="PF21788"/>
    </source>
</evidence>
<keyword evidence="5" id="KW-1185">Reference proteome</keyword>
<organism evidence="4 5">
    <name type="scientific">Amphibalanus amphitrite</name>
    <name type="common">Striped barnacle</name>
    <name type="synonym">Balanus amphitrite</name>
    <dbReference type="NCBI Taxonomy" id="1232801"/>
    <lineage>
        <taxon>Eukaryota</taxon>
        <taxon>Metazoa</taxon>
        <taxon>Ecdysozoa</taxon>
        <taxon>Arthropoda</taxon>
        <taxon>Crustacea</taxon>
        <taxon>Multicrustacea</taxon>
        <taxon>Cirripedia</taxon>
        <taxon>Thoracica</taxon>
        <taxon>Thoracicalcarea</taxon>
        <taxon>Balanomorpha</taxon>
        <taxon>Balanoidea</taxon>
        <taxon>Balanidae</taxon>
        <taxon>Amphibalaninae</taxon>
        <taxon>Amphibalanus</taxon>
    </lineage>
</organism>